<evidence type="ECO:0000313" key="2">
    <source>
        <dbReference type="Proteomes" id="UP000501466"/>
    </source>
</evidence>
<evidence type="ECO:0000313" key="1">
    <source>
        <dbReference type="EMBL" id="BBP44294.1"/>
    </source>
</evidence>
<name>A0A6F8PQI0_9GAMM</name>
<sequence length="108" mass="10812">MLALTAVAPTAPEASTVAVTPAAAARTLIVSIPVITAALRAVASVAVTTKFNVSVPAPPLIMSAAFKVSSVPPLEAIAVNVSLADEPVNAVPWSTPVVSDQIIDTVSI</sequence>
<organism evidence="1 2">
    <name type="scientific">Thiosulfativibrio zosterae</name>
    <dbReference type="NCBI Taxonomy" id="2675053"/>
    <lineage>
        <taxon>Bacteria</taxon>
        <taxon>Pseudomonadati</taxon>
        <taxon>Pseudomonadota</taxon>
        <taxon>Gammaproteobacteria</taxon>
        <taxon>Thiotrichales</taxon>
        <taxon>Piscirickettsiaceae</taxon>
        <taxon>Thiosulfativibrio</taxon>
    </lineage>
</organism>
<dbReference type="EMBL" id="AP021888">
    <property type="protein sequence ID" value="BBP44294.1"/>
    <property type="molecule type" value="Genomic_DNA"/>
</dbReference>
<protein>
    <submittedName>
        <fullName evidence="1">Uncharacterized protein</fullName>
    </submittedName>
</protein>
<dbReference type="AlphaFoldDB" id="A0A6F8PQI0"/>
<proteinExistence type="predicted"/>
<dbReference type="Proteomes" id="UP000501466">
    <property type="component" value="Chromosome"/>
</dbReference>
<keyword evidence="2" id="KW-1185">Reference proteome</keyword>
<gene>
    <name evidence="1" type="ORF">THMIRHAT_20400</name>
</gene>
<dbReference type="RefSeq" id="WP_173292023.1">
    <property type="nucleotide sequence ID" value="NZ_AP021888.1"/>
</dbReference>
<reference evidence="2" key="1">
    <citation type="submission" date="2019-11" db="EMBL/GenBank/DDBJ databases">
        <title>Isolation and characterization of two novel species in the genus Thiomicrorhabdus.</title>
        <authorList>
            <person name="Mochizuki J."/>
            <person name="Kojima H."/>
            <person name="Fukui M."/>
        </authorList>
    </citation>
    <scope>NUCLEOTIDE SEQUENCE [LARGE SCALE GENOMIC DNA]</scope>
    <source>
        <strain evidence="2">AkT22</strain>
    </source>
</reference>
<accession>A0A6F8PQI0</accession>
<dbReference type="KEGG" id="tzo:THMIRHAT_20400"/>